<feature type="domain" description="Carrier" evidence="6">
    <location>
        <begin position="1376"/>
        <end position="1455"/>
    </location>
</feature>
<dbReference type="GO" id="GO:0005737">
    <property type="term" value="C:cytoplasm"/>
    <property type="evidence" value="ECO:0007669"/>
    <property type="project" value="TreeGrafter"/>
</dbReference>
<dbReference type="Pfam" id="PF00109">
    <property type="entry name" value="ketoacyl-synt"/>
    <property type="match status" value="1"/>
</dbReference>
<accession>A0AAI8KEA1</accession>
<dbReference type="SUPFAM" id="SSF52151">
    <property type="entry name" value="FabD/lysophospholipase-like"/>
    <property type="match status" value="1"/>
</dbReference>
<evidence type="ECO:0000313" key="9">
    <source>
        <dbReference type="Proteomes" id="UP000258127"/>
    </source>
</evidence>
<dbReference type="CDD" id="cd00833">
    <property type="entry name" value="PKS"/>
    <property type="match status" value="1"/>
</dbReference>
<dbReference type="InterPro" id="IPR001227">
    <property type="entry name" value="Ac_transferase_dom_sf"/>
</dbReference>
<dbReference type="PROSITE" id="PS52004">
    <property type="entry name" value="KS3_2"/>
    <property type="match status" value="1"/>
</dbReference>
<dbReference type="PROSITE" id="PS50075">
    <property type="entry name" value="CARRIER"/>
    <property type="match status" value="1"/>
</dbReference>
<dbReference type="SUPFAM" id="SSF55048">
    <property type="entry name" value="Probable ACP-binding domain of malonyl-CoA ACP transacylase"/>
    <property type="match status" value="1"/>
</dbReference>
<dbReference type="InterPro" id="IPR016036">
    <property type="entry name" value="Malonyl_transacylase_ACP-bd"/>
</dbReference>
<dbReference type="PANTHER" id="PTHR43775">
    <property type="entry name" value="FATTY ACID SYNTHASE"/>
    <property type="match status" value="1"/>
</dbReference>
<dbReference type="Gene3D" id="3.40.366.10">
    <property type="entry name" value="Malonyl-Coenzyme A Acyl Carrier Protein, domain 2"/>
    <property type="match status" value="1"/>
</dbReference>
<dbReference type="SUPFAM" id="SSF53901">
    <property type="entry name" value="Thiolase-like"/>
    <property type="match status" value="1"/>
</dbReference>
<dbReference type="Gene3D" id="3.30.70.3290">
    <property type="match status" value="1"/>
</dbReference>
<dbReference type="SUPFAM" id="SSF51735">
    <property type="entry name" value="NAD(P)-binding Rossmann-fold domains"/>
    <property type="match status" value="2"/>
</dbReference>
<dbReference type="GO" id="GO:0004315">
    <property type="term" value="F:3-oxoacyl-[acyl-carrier-protein] synthase activity"/>
    <property type="evidence" value="ECO:0007669"/>
    <property type="project" value="InterPro"/>
</dbReference>
<dbReference type="Gene3D" id="3.30.559.10">
    <property type="entry name" value="Chloramphenicol acetyltransferase-like domain"/>
    <property type="match status" value="1"/>
</dbReference>
<dbReference type="InterPro" id="IPR020841">
    <property type="entry name" value="PKS_Beta-ketoAc_synthase_dom"/>
</dbReference>
<dbReference type="InterPro" id="IPR016035">
    <property type="entry name" value="Acyl_Trfase/lysoPLipase"/>
</dbReference>
<proteinExistence type="inferred from homology"/>
<evidence type="ECO:0000256" key="1">
    <source>
        <dbReference type="ARBA" id="ARBA00005194"/>
    </source>
</evidence>
<dbReference type="GO" id="GO:0004312">
    <property type="term" value="F:fatty acid synthase activity"/>
    <property type="evidence" value="ECO:0007669"/>
    <property type="project" value="TreeGrafter"/>
</dbReference>
<dbReference type="Gene3D" id="3.30.559.30">
    <property type="entry name" value="Nonribosomal peptide synthetase, condensation domain"/>
    <property type="match status" value="1"/>
</dbReference>
<evidence type="ECO:0000259" key="6">
    <source>
        <dbReference type="PROSITE" id="PS50075"/>
    </source>
</evidence>
<organism evidence="8 9">
    <name type="scientific">Pseudomonas parafulva</name>
    <dbReference type="NCBI Taxonomy" id="157782"/>
    <lineage>
        <taxon>Bacteria</taxon>
        <taxon>Pseudomonadati</taxon>
        <taxon>Pseudomonadota</taxon>
        <taxon>Gammaproteobacteria</taxon>
        <taxon>Pseudomonadales</taxon>
        <taxon>Pseudomonadaceae</taxon>
        <taxon>Pseudomonas</taxon>
    </lineage>
</organism>
<dbReference type="InterPro" id="IPR009081">
    <property type="entry name" value="PP-bd_ACP"/>
</dbReference>
<dbReference type="GO" id="GO:0006633">
    <property type="term" value="P:fatty acid biosynthetic process"/>
    <property type="evidence" value="ECO:0007669"/>
    <property type="project" value="InterPro"/>
</dbReference>
<name>A0AAI8KEA1_9PSED</name>
<dbReference type="SMART" id="SM00825">
    <property type="entry name" value="PKS_KS"/>
    <property type="match status" value="1"/>
</dbReference>
<gene>
    <name evidence="8" type="ORF">DZC75_18950</name>
</gene>
<dbReference type="GO" id="GO:0005886">
    <property type="term" value="C:plasma membrane"/>
    <property type="evidence" value="ECO:0007669"/>
    <property type="project" value="TreeGrafter"/>
</dbReference>
<dbReference type="Proteomes" id="UP000258127">
    <property type="component" value="Chromosome"/>
</dbReference>
<dbReference type="SMART" id="SM00827">
    <property type="entry name" value="PKS_AT"/>
    <property type="match status" value="1"/>
</dbReference>
<dbReference type="RefSeq" id="WP_116889306.1">
    <property type="nucleotide sequence ID" value="NZ_CP031641.1"/>
</dbReference>
<dbReference type="InterPro" id="IPR050091">
    <property type="entry name" value="PKS_NRPS_Biosynth_Enz"/>
</dbReference>
<dbReference type="SMART" id="SM00822">
    <property type="entry name" value="PKS_KR"/>
    <property type="match status" value="1"/>
</dbReference>
<protein>
    <submittedName>
        <fullName evidence="8">SDR family NAD(P)-dependent oxidoreductase</fullName>
    </submittedName>
</protein>
<dbReference type="Pfam" id="PF16197">
    <property type="entry name" value="KAsynt_C_assoc"/>
    <property type="match status" value="1"/>
</dbReference>
<reference evidence="8 9" key="1">
    <citation type="submission" date="2018-08" db="EMBL/GenBank/DDBJ databases">
        <authorList>
            <person name="Lee Y."/>
            <person name="Kakembo D."/>
        </authorList>
    </citation>
    <scope>NUCLEOTIDE SEQUENCE [LARGE SCALE GENOMIC DNA]</scope>
    <source>
        <strain evidence="8 9">JBCS1880</strain>
    </source>
</reference>
<comment type="similarity">
    <text evidence="2">Belongs to the short-chain dehydrogenases/reductases (SDR) family.</text>
</comment>
<evidence type="ECO:0000256" key="2">
    <source>
        <dbReference type="ARBA" id="ARBA00006484"/>
    </source>
</evidence>
<dbReference type="InterPro" id="IPR014043">
    <property type="entry name" value="Acyl_transferase_dom"/>
</dbReference>
<dbReference type="Gene3D" id="1.10.1200.10">
    <property type="entry name" value="ACP-like"/>
    <property type="match status" value="1"/>
</dbReference>
<dbReference type="InterPro" id="IPR023213">
    <property type="entry name" value="CAT-like_dom_sf"/>
</dbReference>
<comment type="pathway">
    <text evidence="1">Lipid metabolism; fatty acid biosynthesis.</text>
</comment>
<dbReference type="Pfam" id="PF08659">
    <property type="entry name" value="KR"/>
    <property type="match status" value="1"/>
</dbReference>
<evidence type="ECO:0000256" key="3">
    <source>
        <dbReference type="ARBA" id="ARBA00022450"/>
    </source>
</evidence>
<keyword evidence="4" id="KW-0597">Phosphoprotein</keyword>
<dbReference type="GO" id="GO:0071770">
    <property type="term" value="P:DIM/DIP cell wall layer assembly"/>
    <property type="evidence" value="ECO:0007669"/>
    <property type="project" value="TreeGrafter"/>
</dbReference>
<dbReference type="InterPro" id="IPR036291">
    <property type="entry name" value="NAD(P)-bd_dom_sf"/>
</dbReference>
<evidence type="ECO:0000313" key="8">
    <source>
        <dbReference type="EMBL" id="AXO89976.1"/>
    </source>
</evidence>
<dbReference type="Pfam" id="PF02801">
    <property type="entry name" value="Ketoacyl-synt_C"/>
    <property type="match status" value="1"/>
</dbReference>
<dbReference type="SUPFAM" id="SSF52777">
    <property type="entry name" value="CoA-dependent acyltransferases"/>
    <property type="match status" value="2"/>
</dbReference>
<evidence type="ECO:0000259" key="7">
    <source>
        <dbReference type="PROSITE" id="PS52004"/>
    </source>
</evidence>
<dbReference type="PROSITE" id="PS00606">
    <property type="entry name" value="KS3_1"/>
    <property type="match status" value="1"/>
</dbReference>
<dbReference type="InterPro" id="IPR016039">
    <property type="entry name" value="Thiolase-like"/>
</dbReference>
<dbReference type="InterPro" id="IPR057326">
    <property type="entry name" value="KR_dom"/>
</dbReference>
<dbReference type="InterPro" id="IPR013968">
    <property type="entry name" value="PKS_KR"/>
</dbReference>
<evidence type="ECO:0000256" key="5">
    <source>
        <dbReference type="ARBA" id="ARBA00022679"/>
    </source>
</evidence>
<dbReference type="Pfam" id="PF00668">
    <property type="entry name" value="Condensation"/>
    <property type="match status" value="1"/>
</dbReference>
<dbReference type="SUPFAM" id="SSF47336">
    <property type="entry name" value="ACP-like"/>
    <property type="match status" value="1"/>
</dbReference>
<keyword evidence="9" id="KW-1185">Reference proteome</keyword>
<dbReference type="InterPro" id="IPR014030">
    <property type="entry name" value="Ketoacyl_synth_N"/>
</dbReference>
<dbReference type="EMBL" id="CP031641">
    <property type="protein sequence ID" value="AXO89976.1"/>
    <property type="molecule type" value="Genomic_DNA"/>
</dbReference>
<dbReference type="Gene3D" id="3.40.47.10">
    <property type="match status" value="1"/>
</dbReference>
<dbReference type="Gene3D" id="3.40.50.720">
    <property type="entry name" value="NAD(P)-binding Rossmann-like Domain"/>
    <property type="match status" value="1"/>
</dbReference>
<dbReference type="InterPro" id="IPR036736">
    <property type="entry name" value="ACP-like_sf"/>
</dbReference>
<dbReference type="Pfam" id="PF00698">
    <property type="entry name" value="Acyl_transf_1"/>
    <property type="match status" value="1"/>
</dbReference>
<dbReference type="InterPro" id="IPR001242">
    <property type="entry name" value="Condensation_dom"/>
</dbReference>
<keyword evidence="5" id="KW-0808">Transferase</keyword>
<dbReference type="PANTHER" id="PTHR43775:SF37">
    <property type="entry name" value="SI:DKEY-61P9.11"/>
    <property type="match status" value="1"/>
</dbReference>
<dbReference type="InterPro" id="IPR032821">
    <property type="entry name" value="PKS_assoc"/>
</dbReference>
<sequence length="1911" mass="208819">MSELNDQQSRLEDTAIAIVGMACRFPGANSVHQYWQNLLNGVESIEVSQDQAGRIHAKAQITHIECFDHEFFGFSLKEAMLLDPQQRVLLECAWEAMEDAALHGRTAATGVFCGAGPSSYFINNVYGLQAHDSACALYQSSEALARFMATDKEFLASRIAYKLDCRGPAVNVQAACATSLFGVQAAVQALLLGECESAVVGASAISVPQTIPYFFEPGMPFSSDGHCRPFDAQASGTIFGSGAAVIVLKRLSDALAQGDEIHALIRGIATNNDGAHRAGMSAPSVAGQTQVVSEALSLAESSPERIHYIEAHGTATPIGDPIEVKALANVFAERSRQSLCYLGSVKGNIGHLGWAAGMAGLIKGIMIAKYRKIPATLHLHTYNPELHIEDTPFEVNRNTIDLDVDRVQIGVSSFGLGGNNAHLILETAPTHAHAPAVPALPAGLVPLSARSPQALRELIAQYREFLHTQPDEAYATFVANLWQRRTHFDHRACLVATDRSQAMQGLQDLQDMPLPIRHSQPVRVALMFSGQGGEHRGMARALYEREPVFRQAVDEFDAICSTTFAARAAQLLFDDHFSGALETDISRSQPLIFIVQVAMARLLLSNLHAPDALLGHSLGEYAAACIAGVFTPEQGFMIVTERSRLLHSIGEQGAMLMIATDQEHVIGLMQACGVNASIAATNTQANTVVSGSVADIETLMRHADTCAVTHQRLNISRPGHSALLEPLLEQFEAFVSQFELASPSMPLISGLTGTMADSTVAQAAYWRRQLRETVNWQSAYACAVERGCTHFVEVGVSSALSAMAVGQSPSEVIVLPMTRKGRASDQQYLAVLARLYSDGAQLSSSLAPSPHLLEGLPSYPFQRVRCWIESNVPEASTPSLYKTTWHPLFWENAQSISSPPTNVLLLTPDSNSRYGSALQRAFGHVWAVDSAPWIGATQGSDHCAPAAIDTLWREYPEGFDCVYADLTHLPTDEPDAAVAVCAYLLDLVRSLTRTYAQLPRLCAICASPAAMAHPDHPSALATSVAALFRTVMIECPQLRACVVHFVQPSPAQPDDENEWRVLRQVLHSDEALVHCSDGTAQVPRLEAAHLEQTPMKFDNGITYLLLGGGGGIGRHLIQRLVDDHVSAIHVIGRSLRPADELQAIMRCHPQVHYHCMDTSSEQGREECRAWASSARLGKLCLFNLAVDLQDKLYEDVSFEDLRRAFAAKCTAILTLCTVLAERGLQVQWVINFSSATALLGNGGQAAYGAASAFLDALPTQCFGTAANVSTINWGVWLDAGALRDQPQRQHVLQAGGLLGHSSAQGIDYLSQLMAQPPGNSAFMKLDVEQLAARSPACARLLEQLPPSAQASAISTPDFLTLAERLGTCHDERARRSELEPWLMKTVDNLVGLNASTQRSFQDISQATLAELGFDSLAKVQLRNALTTQLGIDYSIKQLQQIANMDALAQVVATLTGTEQWRAPGARPQSLDSGETGEPPVSIQQVRWLSLIAKGYGLRVIPYRIHAPLQREHCYAALSQVLDEEPLLRTFFPQGRPQIRSTHEVLDSFDALFVDLRDVADPAQQLGEQVRAMARTLPQPQVNVTWALRFIDVGEPFFIALLGVQHLEFDGKSLTLMLERFAHCLHAFMRDQTPRARAEGLRYADYARRQAQYQSTWAEDAAFFRGLFNAFEGPTALPDHPGFTLTTVAPSSRYSIELPSANRRLATLGGEYGFSVFNAVLYAYASTMAHVLRCDKLMISTINSGRGLEELNDVIGPFTSPWPIPITVHHQWLDGIGMVARTINAMQDYPLMHPSMLIDVVPAFAGMALDTYFSDLGINFLNYRHTVPAPDQVRVEGVEILGPISDRLLAQANIEDMQRVPGLHLVVEILDDDLRLNFWHHSQRFSHKQVEGWAQLMSQKLDALLQLKERDV</sequence>
<dbReference type="InterPro" id="IPR014031">
    <property type="entry name" value="Ketoacyl_synth_C"/>
</dbReference>
<dbReference type="InterPro" id="IPR018201">
    <property type="entry name" value="Ketoacyl_synth_AS"/>
</dbReference>
<feature type="domain" description="Ketosynthase family 3 (KS3)" evidence="7">
    <location>
        <begin position="13"/>
        <end position="427"/>
    </location>
</feature>
<keyword evidence="3" id="KW-0596">Phosphopantetheine</keyword>
<evidence type="ECO:0000256" key="4">
    <source>
        <dbReference type="ARBA" id="ARBA00022553"/>
    </source>
</evidence>